<protein>
    <recommendedName>
        <fullName evidence="7">Phosphatidic acid phosphatase type 2/haloperoxidase domain-containing protein</fullName>
    </recommendedName>
</protein>
<dbReference type="SMART" id="SM00014">
    <property type="entry name" value="acidPPc"/>
    <property type="match status" value="1"/>
</dbReference>
<feature type="domain" description="Phosphatidic acid phosphatase type 2/haloperoxidase" evidence="7">
    <location>
        <begin position="151"/>
        <end position="273"/>
    </location>
</feature>
<name>A0A381TQ63_9ZZZZ</name>
<dbReference type="InterPro" id="IPR043216">
    <property type="entry name" value="PAP-like"/>
</dbReference>
<feature type="transmembrane region" description="Helical" evidence="6">
    <location>
        <begin position="200"/>
        <end position="219"/>
    </location>
</feature>
<dbReference type="PANTHER" id="PTHR10165:SF35">
    <property type="entry name" value="RE23632P"/>
    <property type="match status" value="1"/>
</dbReference>
<evidence type="ECO:0000256" key="3">
    <source>
        <dbReference type="ARBA" id="ARBA00022692"/>
    </source>
</evidence>
<dbReference type="PANTHER" id="PTHR10165">
    <property type="entry name" value="LIPID PHOSPHATE PHOSPHATASE"/>
    <property type="match status" value="1"/>
</dbReference>
<dbReference type="GO" id="GO:0046839">
    <property type="term" value="P:phospholipid dephosphorylation"/>
    <property type="evidence" value="ECO:0007669"/>
    <property type="project" value="TreeGrafter"/>
</dbReference>
<evidence type="ECO:0000259" key="7">
    <source>
        <dbReference type="SMART" id="SM00014"/>
    </source>
</evidence>
<gene>
    <name evidence="8" type="ORF">METZ01_LOCUS70788</name>
</gene>
<reference evidence="8" key="1">
    <citation type="submission" date="2018-05" db="EMBL/GenBank/DDBJ databases">
        <authorList>
            <person name="Lanie J.A."/>
            <person name="Ng W.-L."/>
            <person name="Kazmierczak K.M."/>
            <person name="Andrzejewski T.M."/>
            <person name="Davidsen T.M."/>
            <person name="Wayne K.J."/>
            <person name="Tettelin H."/>
            <person name="Glass J.I."/>
            <person name="Rusch D."/>
            <person name="Podicherti R."/>
            <person name="Tsui H.-C.T."/>
            <person name="Winkler M.E."/>
        </authorList>
    </citation>
    <scope>NUCLEOTIDE SEQUENCE</scope>
</reference>
<evidence type="ECO:0000256" key="1">
    <source>
        <dbReference type="ARBA" id="ARBA00004141"/>
    </source>
</evidence>
<organism evidence="8">
    <name type="scientific">marine metagenome</name>
    <dbReference type="NCBI Taxonomy" id="408172"/>
    <lineage>
        <taxon>unclassified sequences</taxon>
        <taxon>metagenomes</taxon>
        <taxon>ecological metagenomes</taxon>
    </lineage>
</organism>
<keyword evidence="3 6" id="KW-0812">Transmembrane</keyword>
<dbReference type="EMBL" id="UINC01004937">
    <property type="protein sequence ID" value="SVA17934.1"/>
    <property type="molecule type" value="Genomic_DNA"/>
</dbReference>
<comment type="subcellular location">
    <subcellularLocation>
        <location evidence="1">Membrane</location>
        <topology evidence="1">Multi-pass membrane protein</topology>
    </subcellularLocation>
</comment>
<dbReference type="SUPFAM" id="SSF48317">
    <property type="entry name" value="Acid phosphatase/Vanadium-dependent haloperoxidase"/>
    <property type="match status" value="1"/>
</dbReference>
<evidence type="ECO:0000256" key="6">
    <source>
        <dbReference type="SAM" id="Phobius"/>
    </source>
</evidence>
<comment type="similarity">
    <text evidence="2">Belongs to the PA-phosphatase related phosphoesterase family.</text>
</comment>
<evidence type="ECO:0000313" key="8">
    <source>
        <dbReference type="EMBL" id="SVA17934.1"/>
    </source>
</evidence>
<feature type="transmembrane region" description="Helical" evidence="6">
    <location>
        <begin position="254"/>
        <end position="272"/>
    </location>
</feature>
<dbReference type="AlphaFoldDB" id="A0A381TQ63"/>
<feature type="transmembrane region" description="Helical" evidence="6">
    <location>
        <begin position="7"/>
        <end position="26"/>
    </location>
</feature>
<dbReference type="GO" id="GO:0016020">
    <property type="term" value="C:membrane"/>
    <property type="evidence" value="ECO:0007669"/>
    <property type="project" value="UniProtKB-SubCell"/>
</dbReference>
<feature type="transmembrane region" description="Helical" evidence="6">
    <location>
        <begin position="231"/>
        <end position="248"/>
    </location>
</feature>
<evidence type="ECO:0000256" key="2">
    <source>
        <dbReference type="ARBA" id="ARBA00008816"/>
    </source>
</evidence>
<keyword evidence="4 6" id="KW-1133">Transmembrane helix</keyword>
<evidence type="ECO:0000256" key="5">
    <source>
        <dbReference type="ARBA" id="ARBA00023136"/>
    </source>
</evidence>
<dbReference type="InterPro" id="IPR036938">
    <property type="entry name" value="PAP2/HPO_sf"/>
</dbReference>
<feature type="transmembrane region" description="Helical" evidence="6">
    <location>
        <begin position="38"/>
        <end position="57"/>
    </location>
</feature>
<dbReference type="Pfam" id="PF01569">
    <property type="entry name" value="PAP2"/>
    <property type="match status" value="1"/>
</dbReference>
<dbReference type="InterPro" id="IPR000326">
    <property type="entry name" value="PAP2/HPO"/>
</dbReference>
<dbReference type="GO" id="GO:0006644">
    <property type="term" value="P:phospholipid metabolic process"/>
    <property type="evidence" value="ECO:0007669"/>
    <property type="project" value="InterPro"/>
</dbReference>
<dbReference type="GO" id="GO:0008195">
    <property type="term" value="F:phosphatidate phosphatase activity"/>
    <property type="evidence" value="ECO:0007669"/>
    <property type="project" value="TreeGrafter"/>
</dbReference>
<accession>A0A381TQ63</accession>
<dbReference type="Gene3D" id="1.20.144.10">
    <property type="entry name" value="Phosphatidic acid phosphatase type 2/haloperoxidase"/>
    <property type="match status" value="1"/>
</dbReference>
<evidence type="ECO:0000256" key="4">
    <source>
        <dbReference type="ARBA" id="ARBA00022989"/>
    </source>
</evidence>
<keyword evidence="5 6" id="KW-0472">Membrane</keyword>
<sequence>MKFRLTPVLYAEFIILIIFGMCNTISQMLLTMHRIIEPVIRFLLSVIIIVSVLVGGQEKNTSPYSFSKNIDLTIAGISSGLLIGSVLVDYSPMSKENISTLNPENISSYDSKAINNWDLNSIKMSDILLYSSIAVPGLLLADERVRDDYRSFSLLWAESLFLTLGITNLTKVLVSRPRPYLYGDKASEEYKLKNDNRKSFFSGHTSISAVSCFLMASMYDDYNPNSKLSPYLWAGAYFTPALTAYYRYDAGKHFPSDLVAGYIVGSVVGVLIPRLHTKSSKINVGLTLQTSGKLRTHLSYRF</sequence>
<dbReference type="CDD" id="cd01610">
    <property type="entry name" value="PAP2_like"/>
    <property type="match status" value="1"/>
</dbReference>
<proteinExistence type="inferred from homology"/>